<gene>
    <name evidence="1" type="ORF">MM415B01227_0004</name>
</gene>
<sequence length="151" mass="17327">MMVGVNTEVDSCIQQETVPPRPRRGKLGRKFYEDNKEAILRDYQDLTLKEFYAKRAIWAGTWTALKRAWGIQGKYPKNAHRKPIADKATDEPKVTKVSKVTKVNKGNLVSLGTFTVEAASELPAFPAFNDNWPMLTQIEWLQTYRVLRERG</sequence>
<accession>A0A6M3IRS5</accession>
<proteinExistence type="predicted"/>
<dbReference type="EMBL" id="MT141385">
    <property type="protein sequence ID" value="QJA59787.1"/>
    <property type="molecule type" value="Genomic_DNA"/>
</dbReference>
<organism evidence="1">
    <name type="scientific">viral metagenome</name>
    <dbReference type="NCBI Taxonomy" id="1070528"/>
    <lineage>
        <taxon>unclassified sequences</taxon>
        <taxon>metagenomes</taxon>
        <taxon>organismal metagenomes</taxon>
    </lineage>
</organism>
<dbReference type="AlphaFoldDB" id="A0A6M3IRS5"/>
<evidence type="ECO:0000313" key="1">
    <source>
        <dbReference type="EMBL" id="QJA59787.1"/>
    </source>
</evidence>
<reference evidence="1" key="1">
    <citation type="submission" date="2020-03" db="EMBL/GenBank/DDBJ databases">
        <title>The deep terrestrial virosphere.</title>
        <authorList>
            <person name="Holmfeldt K."/>
            <person name="Nilsson E."/>
            <person name="Simone D."/>
            <person name="Lopez-Fernandez M."/>
            <person name="Wu X."/>
            <person name="de Brujin I."/>
            <person name="Lundin D."/>
            <person name="Andersson A."/>
            <person name="Bertilsson S."/>
            <person name="Dopson M."/>
        </authorList>
    </citation>
    <scope>NUCLEOTIDE SEQUENCE</scope>
    <source>
        <strain evidence="1">MM415B01227</strain>
    </source>
</reference>
<protein>
    <submittedName>
        <fullName evidence="1">Uncharacterized protein</fullName>
    </submittedName>
</protein>
<name>A0A6M3IRS5_9ZZZZ</name>